<dbReference type="GO" id="GO:0000724">
    <property type="term" value="P:double-strand break repair via homologous recombination"/>
    <property type="evidence" value="ECO:0007669"/>
    <property type="project" value="TreeGrafter"/>
</dbReference>
<dbReference type="CDD" id="cd18785">
    <property type="entry name" value="SF2_C"/>
    <property type="match status" value="1"/>
</dbReference>
<dbReference type="PANTHER" id="PTHR13710:SF153">
    <property type="entry name" value="RECQ-LIKE DNA HELICASE BLM"/>
    <property type="match status" value="1"/>
</dbReference>
<dbReference type="Pfam" id="PF00271">
    <property type="entry name" value="Helicase_C"/>
    <property type="match status" value="1"/>
</dbReference>
<keyword evidence="12" id="KW-0378">Hydrolase</keyword>
<evidence type="ECO:0000256" key="2">
    <source>
        <dbReference type="ARBA" id="ARBA00022741"/>
    </source>
</evidence>
<name>A0A8B6DP70_MYTGA</name>
<evidence type="ECO:0000313" key="13">
    <source>
        <dbReference type="Proteomes" id="UP000596742"/>
    </source>
</evidence>
<keyword evidence="13" id="KW-1185">Reference proteome</keyword>
<evidence type="ECO:0000259" key="10">
    <source>
        <dbReference type="PROSITE" id="PS51192"/>
    </source>
</evidence>
<dbReference type="OrthoDB" id="6088661at2759"/>
<evidence type="ECO:0000313" key="12">
    <source>
        <dbReference type="EMBL" id="VDI22229.1"/>
    </source>
</evidence>
<keyword evidence="6" id="KW-0539">Nucleus</keyword>
<dbReference type="SUPFAM" id="SSF52540">
    <property type="entry name" value="P-loop containing nucleoside triphosphate hydrolases"/>
    <property type="match status" value="1"/>
</dbReference>
<dbReference type="GO" id="GO:0003677">
    <property type="term" value="F:DNA binding"/>
    <property type="evidence" value="ECO:0007669"/>
    <property type="project" value="UniProtKB-KW"/>
</dbReference>
<keyword evidence="3" id="KW-0067">ATP-binding</keyword>
<protein>
    <recommendedName>
        <fullName evidence="8">DNA 3'-5' helicase</fullName>
        <ecNumber evidence="8">5.6.2.4</ecNumber>
    </recommendedName>
    <alternativeName>
        <fullName evidence="9">DNA 3'-5' helicase BLM</fullName>
    </alternativeName>
</protein>
<feature type="domain" description="Helicase ATP-binding" evidence="10">
    <location>
        <begin position="26"/>
        <end position="202"/>
    </location>
</feature>
<organism evidence="12 13">
    <name type="scientific">Mytilus galloprovincialis</name>
    <name type="common">Mediterranean mussel</name>
    <dbReference type="NCBI Taxonomy" id="29158"/>
    <lineage>
        <taxon>Eukaryota</taxon>
        <taxon>Metazoa</taxon>
        <taxon>Spiralia</taxon>
        <taxon>Lophotrochozoa</taxon>
        <taxon>Mollusca</taxon>
        <taxon>Bivalvia</taxon>
        <taxon>Autobranchia</taxon>
        <taxon>Pteriomorphia</taxon>
        <taxon>Mytilida</taxon>
        <taxon>Mytiloidea</taxon>
        <taxon>Mytilidae</taxon>
        <taxon>Mytilinae</taxon>
        <taxon>Mytilus</taxon>
    </lineage>
</organism>
<dbReference type="Pfam" id="PF00270">
    <property type="entry name" value="DEAD"/>
    <property type="match status" value="1"/>
</dbReference>
<dbReference type="EC" id="5.6.2.4" evidence="8"/>
<evidence type="ECO:0000259" key="11">
    <source>
        <dbReference type="PROSITE" id="PS51194"/>
    </source>
</evidence>
<dbReference type="SMART" id="SM00490">
    <property type="entry name" value="HELICc"/>
    <property type="match status" value="1"/>
</dbReference>
<dbReference type="GO" id="GO:0005694">
    <property type="term" value="C:chromosome"/>
    <property type="evidence" value="ECO:0007669"/>
    <property type="project" value="TreeGrafter"/>
</dbReference>
<keyword evidence="5" id="KW-0413">Isomerase</keyword>
<sequence>MDDKIKEVCLEIYPDLSMKGEQVAGIAAILNNKDVVVNLPVGFGKSVIFHALPGVLNLYKKPNKVLVILPLTSIIKEQKDKLDKIGVKAVALSQKCTLLTDEEADVSEAVLKSSVILAHPEAVLNAEKGVEILTSLDGKIGAIVVDECHKIDDWGKDFRKSFSELYILRSFFPKAPFACLSGTLTKHHIKSLSKSLHLADVEYISVNPDKPNLLLHCLRKDKGDSLTVIENIFKEQVDNLYKCREEFSVTLMFMPLQYISHAMSYAYFIFGGREIVNLNNALFGCLYSNQDEEVMSCILSDLQTICPRFRLIFTTSVVGMGFDPPSVIHVIHCKPPRNLTNYLQEIGRAGRRGQSAKATLHFSNSDISRNLPGIQDDIINYCHSNLCLRECLLNIFSFSKSMNSPHGCSCCNICEKDCKCDDCLLVNTVVELHV</sequence>
<dbReference type="Gene3D" id="3.40.50.300">
    <property type="entry name" value="P-loop containing nucleotide triphosphate hydrolases"/>
    <property type="match status" value="2"/>
</dbReference>
<dbReference type="EMBL" id="UYJE01003761">
    <property type="protein sequence ID" value="VDI22229.1"/>
    <property type="molecule type" value="Genomic_DNA"/>
</dbReference>
<evidence type="ECO:0000256" key="6">
    <source>
        <dbReference type="ARBA" id="ARBA00023242"/>
    </source>
</evidence>
<evidence type="ECO:0000256" key="1">
    <source>
        <dbReference type="ARBA" id="ARBA00005446"/>
    </source>
</evidence>
<feature type="domain" description="Helicase C-terminal" evidence="11">
    <location>
        <begin position="236"/>
        <end position="394"/>
    </location>
</feature>
<evidence type="ECO:0000256" key="3">
    <source>
        <dbReference type="ARBA" id="ARBA00022840"/>
    </source>
</evidence>
<reference evidence="12" key="1">
    <citation type="submission" date="2018-11" db="EMBL/GenBank/DDBJ databases">
        <authorList>
            <person name="Alioto T."/>
            <person name="Alioto T."/>
        </authorList>
    </citation>
    <scope>NUCLEOTIDE SEQUENCE</scope>
</reference>
<accession>A0A8B6DP70</accession>
<keyword evidence="4" id="KW-0238">DNA-binding</keyword>
<keyword evidence="2" id="KW-0547">Nucleotide-binding</keyword>
<dbReference type="PANTHER" id="PTHR13710">
    <property type="entry name" value="DNA HELICASE RECQ FAMILY MEMBER"/>
    <property type="match status" value="1"/>
</dbReference>
<comment type="catalytic activity">
    <reaction evidence="7">
        <text>Couples ATP hydrolysis with the unwinding of duplex DNA by translocating in the 3'-5' direction.</text>
        <dbReference type="EC" id="5.6.2.4"/>
    </reaction>
</comment>
<dbReference type="InterPro" id="IPR014001">
    <property type="entry name" value="Helicase_ATP-bd"/>
</dbReference>
<dbReference type="GO" id="GO:0043138">
    <property type="term" value="F:3'-5' DNA helicase activity"/>
    <property type="evidence" value="ECO:0007669"/>
    <property type="project" value="UniProtKB-EC"/>
</dbReference>
<evidence type="ECO:0000256" key="9">
    <source>
        <dbReference type="ARBA" id="ARBA00044542"/>
    </source>
</evidence>
<keyword evidence="12" id="KW-0347">Helicase</keyword>
<dbReference type="SMART" id="SM00487">
    <property type="entry name" value="DEXDc"/>
    <property type="match status" value="1"/>
</dbReference>
<proteinExistence type="inferred from homology"/>
<evidence type="ECO:0000256" key="8">
    <source>
        <dbReference type="ARBA" id="ARBA00034808"/>
    </source>
</evidence>
<evidence type="ECO:0000256" key="7">
    <source>
        <dbReference type="ARBA" id="ARBA00034617"/>
    </source>
</evidence>
<comment type="similarity">
    <text evidence="1">Belongs to the helicase family. RecQ subfamily.</text>
</comment>
<comment type="caution">
    <text evidence="12">The sequence shown here is derived from an EMBL/GenBank/DDBJ whole genome shotgun (WGS) entry which is preliminary data.</text>
</comment>
<dbReference type="GO" id="GO:0005524">
    <property type="term" value="F:ATP binding"/>
    <property type="evidence" value="ECO:0007669"/>
    <property type="project" value="UniProtKB-KW"/>
</dbReference>
<dbReference type="Proteomes" id="UP000596742">
    <property type="component" value="Unassembled WGS sequence"/>
</dbReference>
<dbReference type="InterPro" id="IPR027417">
    <property type="entry name" value="P-loop_NTPase"/>
</dbReference>
<dbReference type="InterPro" id="IPR011545">
    <property type="entry name" value="DEAD/DEAH_box_helicase_dom"/>
</dbReference>
<evidence type="ECO:0000256" key="4">
    <source>
        <dbReference type="ARBA" id="ARBA00023125"/>
    </source>
</evidence>
<dbReference type="PROSITE" id="PS51192">
    <property type="entry name" value="HELICASE_ATP_BIND_1"/>
    <property type="match status" value="1"/>
</dbReference>
<dbReference type="GO" id="GO:0016787">
    <property type="term" value="F:hydrolase activity"/>
    <property type="evidence" value="ECO:0007669"/>
    <property type="project" value="UniProtKB-KW"/>
</dbReference>
<dbReference type="GO" id="GO:0005634">
    <property type="term" value="C:nucleus"/>
    <property type="evidence" value="ECO:0007669"/>
    <property type="project" value="TreeGrafter"/>
</dbReference>
<dbReference type="AlphaFoldDB" id="A0A8B6DP70"/>
<dbReference type="InterPro" id="IPR001650">
    <property type="entry name" value="Helicase_C-like"/>
</dbReference>
<dbReference type="GO" id="GO:0005737">
    <property type="term" value="C:cytoplasm"/>
    <property type="evidence" value="ECO:0007669"/>
    <property type="project" value="TreeGrafter"/>
</dbReference>
<dbReference type="GO" id="GO:0009378">
    <property type="term" value="F:four-way junction helicase activity"/>
    <property type="evidence" value="ECO:0007669"/>
    <property type="project" value="TreeGrafter"/>
</dbReference>
<dbReference type="PROSITE" id="PS51194">
    <property type="entry name" value="HELICASE_CTER"/>
    <property type="match status" value="1"/>
</dbReference>
<gene>
    <name evidence="12" type="ORF">MGAL_10B084685</name>
</gene>
<evidence type="ECO:0000256" key="5">
    <source>
        <dbReference type="ARBA" id="ARBA00023235"/>
    </source>
</evidence>